<feature type="compositionally biased region" description="Polar residues" evidence="2">
    <location>
        <begin position="753"/>
        <end position="768"/>
    </location>
</feature>
<dbReference type="PANTHER" id="PTHR18884">
    <property type="entry name" value="SEPTIN"/>
    <property type="match status" value="1"/>
</dbReference>
<dbReference type="SUPFAM" id="SSF52540">
    <property type="entry name" value="P-loop containing nucleoside triphosphate hydrolases"/>
    <property type="match status" value="1"/>
</dbReference>
<dbReference type="OrthoDB" id="5337438at2759"/>
<feature type="compositionally biased region" description="Basic and acidic residues" evidence="2">
    <location>
        <begin position="1190"/>
        <end position="1201"/>
    </location>
</feature>
<gene>
    <name evidence="4" type="ORF">FFLO_05353</name>
</gene>
<feature type="compositionally biased region" description="Polar residues" evidence="2">
    <location>
        <begin position="112"/>
        <end position="122"/>
    </location>
</feature>
<name>A0A8K0JIC5_9TREE</name>
<evidence type="ECO:0000313" key="4">
    <source>
        <dbReference type="EMBL" id="KAG7529863.1"/>
    </source>
</evidence>
<feature type="compositionally biased region" description="Polar residues" evidence="2">
    <location>
        <begin position="236"/>
        <end position="247"/>
    </location>
</feature>
<dbReference type="EMBL" id="JABELV010000133">
    <property type="protein sequence ID" value="KAG7529863.1"/>
    <property type="molecule type" value="Genomic_DNA"/>
</dbReference>
<dbReference type="AlphaFoldDB" id="A0A8K0JIC5"/>
<feature type="compositionally biased region" description="Polar residues" evidence="2">
    <location>
        <begin position="258"/>
        <end position="276"/>
    </location>
</feature>
<feature type="region of interest" description="Disordered" evidence="2">
    <location>
        <begin position="1076"/>
        <end position="1108"/>
    </location>
</feature>
<feature type="region of interest" description="Disordered" evidence="2">
    <location>
        <begin position="707"/>
        <end position="884"/>
    </location>
</feature>
<feature type="compositionally biased region" description="Basic and acidic residues" evidence="2">
    <location>
        <begin position="1084"/>
        <end position="1101"/>
    </location>
</feature>
<comment type="similarity">
    <text evidence="1">Belongs to the TRAFAC class TrmE-Era-EngA-EngB-Septin-like GTPase superfamily. Septin GTPase family.</text>
</comment>
<feature type="compositionally biased region" description="Basic and acidic residues" evidence="2">
    <location>
        <begin position="801"/>
        <end position="817"/>
    </location>
</feature>
<evidence type="ECO:0000313" key="5">
    <source>
        <dbReference type="Proteomes" id="UP000812966"/>
    </source>
</evidence>
<feature type="compositionally biased region" description="Polar residues" evidence="2">
    <location>
        <begin position="67"/>
        <end position="83"/>
    </location>
</feature>
<feature type="region of interest" description="Disordered" evidence="2">
    <location>
        <begin position="236"/>
        <end position="276"/>
    </location>
</feature>
<proteinExistence type="inferred from homology"/>
<feature type="region of interest" description="Disordered" evidence="2">
    <location>
        <begin position="290"/>
        <end position="323"/>
    </location>
</feature>
<feature type="compositionally biased region" description="Polar residues" evidence="2">
    <location>
        <begin position="874"/>
        <end position="884"/>
    </location>
</feature>
<evidence type="ECO:0000256" key="2">
    <source>
        <dbReference type="SAM" id="MobiDB-lite"/>
    </source>
</evidence>
<dbReference type="InterPro" id="IPR027417">
    <property type="entry name" value="P-loop_NTPase"/>
</dbReference>
<comment type="caution">
    <text evidence="4">The sequence shown here is derived from an EMBL/GenBank/DDBJ whole genome shotgun (WGS) entry which is preliminary data.</text>
</comment>
<protein>
    <recommendedName>
        <fullName evidence="3">Septin-type G domain-containing protein</fullName>
    </recommendedName>
</protein>
<feature type="compositionally biased region" description="Basic and acidic residues" evidence="2">
    <location>
        <begin position="302"/>
        <end position="313"/>
    </location>
</feature>
<dbReference type="Pfam" id="PF00735">
    <property type="entry name" value="Septin"/>
    <property type="match status" value="1"/>
</dbReference>
<evidence type="ECO:0000259" key="3">
    <source>
        <dbReference type="PROSITE" id="PS51719"/>
    </source>
</evidence>
<keyword evidence="5" id="KW-1185">Reference proteome</keyword>
<feature type="compositionally biased region" description="Low complexity" evidence="2">
    <location>
        <begin position="714"/>
        <end position="730"/>
    </location>
</feature>
<dbReference type="PROSITE" id="PS51719">
    <property type="entry name" value="G_SEPTIN"/>
    <property type="match status" value="1"/>
</dbReference>
<dbReference type="Proteomes" id="UP000812966">
    <property type="component" value="Unassembled WGS sequence"/>
</dbReference>
<keyword evidence="1" id="KW-0342">GTP-binding</keyword>
<reference evidence="4" key="1">
    <citation type="submission" date="2020-04" db="EMBL/GenBank/DDBJ databases">
        <title>Analysis of mating type loci in Filobasidium floriforme.</title>
        <authorList>
            <person name="Nowrousian M."/>
        </authorList>
    </citation>
    <scope>NUCLEOTIDE SEQUENCE</scope>
    <source>
        <strain evidence="4">CBS 6242</strain>
    </source>
</reference>
<feature type="domain" description="Septin-type G" evidence="3">
    <location>
        <begin position="329"/>
        <end position="727"/>
    </location>
</feature>
<evidence type="ECO:0000256" key="1">
    <source>
        <dbReference type="RuleBase" id="RU004560"/>
    </source>
</evidence>
<feature type="region of interest" description="Disordered" evidence="2">
    <location>
        <begin position="1187"/>
        <end position="1208"/>
    </location>
</feature>
<dbReference type="Gene3D" id="3.40.50.300">
    <property type="entry name" value="P-loop containing nucleotide triphosphate hydrolases"/>
    <property type="match status" value="1"/>
</dbReference>
<keyword evidence="1" id="KW-0547">Nucleotide-binding</keyword>
<dbReference type="GO" id="GO:0005525">
    <property type="term" value="F:GTP binding"/>
    <property type="evidence" value="ECO:0007669"/>
    <property type="project" value="UniProtKB-KW"/>
</dbReference>
<feature type="region of interest" description="Disordered" evidence="2">
    <location>
        <begin position="112"/>
        <end position="132"/>
    </location>
</feature>
<organism evidence="4 5">
    <name type="scientific">Filobasidium floriforme</name>
    <dbReference type="NCBI Taxonomy" id="5210"/>
    <lineage>
        <taxon>Eukaryota</taxon>
        <taxon>Fungi</taxon>
        <taxon>Dikarya</taxon>
        <taxon>Basidiomycota</taxon>
        <taxon>Agaricomycotina</taxon>
        <taxon>Tremellomycetes</taxon>
        <taxon>Filobasidiales</taxon>
        <taxon>Filobasidiaceae</taxon>
        <taxon>Filobasidium</taxon>
    </lineage>
</organism>
<dbReference type="InterPro" id="IPR030379">
    <property type="entry name" value="G_SEPTIN_dom"/>
</dbReference>
<sequence>MLDLFRIPSVRRKRRRDSTASTSVPRLRSSASLPDLNVTNQPFFIPDEAFDLARLRATAKTGLEPQSKISLSRSNQPRYSSAPLQKGAEVQKVDSNSPFDRIRSVSITSRPCSALSSTTTGPTPDFFSHQKARRSFTSVRTAETKVIIGEAHRQEMNKLRKPSTGRKYVEPLESDPTYTVGPKPHHAYHPLAVQDVSSDFDTRSGSLSDLGASQSVTLNPVFQEGYDVSRDFRVSPSATSVRHTNGSVYGDQAGAQEVSPSFQPSPSFATSGSTRSVLDRPRKSMIFHQAQHEAETAGSERSPGEAKSSESKPRATISVSSVKGRRGRDVHGLNLVVCGAKGIGKTSFSRLLIDMHKHPDLGRHVPGLLVGEESSGNQSQSGQEVASLRAFQRCMPTRSFEQHSVLLTVDRLASPVPTNFAKRLSRYPGKPTQTLHPISIIDTPGLHATDSIEREAAIAGLERLIEGRMADRLNREVQVERRMNRGGTEDDHLIHLVLYLIDPGSVLSRAEATSSDPPVFDFVDEEASKAADAWKPQLRQEDVAAISRLSCRTSVLPVIAKADTLTSQERVVIKQAVWRDLLAAGLCDGLTVFEGLGDHQLSDRQETESLHPTGSPFETLDEQDVVYTNTASRFGNDTLARILPVFSANPELSVNENPEPTSAVQHMPLSGCLSRKYAWGDINVLDVRITDTAGLYASMLSRTFTASRQCHPRSAAGSSKEGSAKGSANSLANTAPSHLPKRPEIAFPGGSLLGTTHMNGVTSNMSASKRSESEVKPGLPKRPEVAFPGASFQGTAQMNDTRWKRDRFSDGRPETRAAWDPPSHKSGRNQQHGQVRPDYGSSSISSSLLRPAFTPTTPMRDLPESHHHRLPDPQSASHTSTGSSLLQPVITTTFRLQNTAQSKDQQVMKPATTGIMSKPHHLGLNKSNRARLQKILAPLQDKLQVDQSEWSRFKLWTEIGEEGPYCRTPSGRKRSSPIDEARILFRIKADDFFYYIQGGDDREKNPPLVPEYVSAKMWRRRRAVSRSSVVETDMQARFDRLQRFVAQVPSIPMDLLKRYPLLAGVAFRAIEGGASEHSTSKISGGRDGHLGSSDGRFDQNLRRRPWVPGEPTRDQINMFCKRFMRIVDRHIKFLMKGKLPISVRMLLNKLMSTSATFITEEVAQEQQTTGCVALGGKEKKKLRKPSRKVAKVERKALKRSSETSGRQAKKLLRAAKFRRMKRALAAKRRYAYF</sequence>
<feature type="region of interest" description="Disordered" evidence="2">
    <location>
        <begin position="61"/>
        <end position="94"/>
    </location>
</feature>
<accession>A0A8K0JIC5</accession>